<keyword evidence="1" id="KW-1133">Transmembrane helix</keyword>
<evidence type="ECO:0000313" key="3">
    <source>
        <dbReference type="EMBL" id="BCL62847.1"/>
    </source>
</evidence>
<reference evidence="3" key="1">
    <citation type="submission" date="2020-09" db="EMBL/GenBank/DDBJ databases">
        <title>Desulfogranum mesoprofundum gen. nov., sp. nov., a novel mesophilic, sulfate-reducing chemolithoautotroph isolated from a deep-sea hydrothermal vent chimney in the Suiyo Seamount.</title>
        <authorList>
            <person name="Hashimoto Y."/>
            <person name="Nakagawa S."/>
        </authorList>
    </citation>
    <scope>NUCLEOTIDE SEQUENCE</scope>
    <source>
        <strain evidence="3">KT2</strain>
    </source>
</reference>
<dbReference type="Proteomes" id="UP000826725">
    <property type="component" value="Chromosome"/>
</dbReference>
<dbReference type="KEGG" id="dbk:DGMP_35400"/>
<keyword evidence="2" id="KW-0732">Signal</keyword>
<dbReference type="RefSeq" id="WP_228855155.1">
    <property type="nucleotide sequence ID" value="NZ_AP024086.1"/>
</dbReference>
<feature type="signal peptide" evidence="2">
    <location>
        <begin position="1"/>
        <end position="25"/>
    </location>
</feature>
<dbReference type="AlphaFoldDB" id="A0A8D5FJN0"/>
<evidence type="ECO:0000313" key="4">
    <source>
        <dbReference type="Proteomes" id="UP000826725"/>
    </source>
</evidence>
<proteinExistence type="predicted"/>
<gene>
    <name evidence="3" type="ORF">DGMP_35400</name>
</gene>
<evidence type="ECO:0000256" key="2">
    <source>
        <dbReference type="SAM" id="SignalP"/>
    </source>
</evidence>
<organism evidence="3 4">
    <name type="scientific">Desulfomarina profundi</name>
    <dbReference type="NCBI Taxonomy" id="2772557"/>
    <lineage>
        <taxon>Bacteria</taxon>
        <taxon>Pseudomonadati</taxon>
        <taxon>Thermodesulfobacteriota</taxon>
        <taxon>Desulfobulbia</taxon>
        <taxon>Desulfobulbales</taxon>
        <taxon>Desulfobulbaceae</taxon>
        <taxon>Desulfomarina</taxon>
    </lineage>
</organism>
<feature type="chain" id="PRO_5034500460" description="DUF4381 domain-containing protein" evidence="2">
    <location>
        <begin position="26"/>
        <end position="217"/>
    </location>
</feature>
<name>A0A8D5FJN0_9BACT</name>
<keyword evidence="1" id="KW-0472">Membrane</keyword>
<keyword evidence="1" id="KW-0812">Transmembrane</keyword>
<dbReference type="EMBL" id="AP024086">
    <property type="protein sequence ID" value="BCL62847.1"/>
    <property type="molecule type" value="Genomic_DNA"/>
</dbReference>
<evidence type="ECO:0008006" key="5">
    <source>
        <dbReference type="Google" id="ProtNLM"/>
    </source>
</evidence>
<accession>A0A8D5FJN0</accession>
<sequence length="217" mass="24407">MKRLLFLTLFFAGITLSFSVSSVSADSQSLRLLPGPGQHQTGQKNQAATELRDIRGPVPLPVKRPWALYSGAALLLLALSFILITFLKNRKKHEAPGITPWDRALADLRNASGLKATRPLQYTQQVSAVLREYVESRFGFKTTRQTSNEFLRALGEEENNSIPSTWYNSLKTCFHLCDLAKFAHRIPDLEDIESMEQSIVSFIEQTRPTKGKEEGQQ</sequence>
<evidence type="ECO:0000256" key="1">
    <source>
        <dbReference type="SAM" id="Phobius"/>
    </source>
</evidence>
<feature type="transmembrane region" description="Helical" evidence="1">
    <location>
        <begin position="66"/>
        <end position="87"/>
    </location>
</feature>
<protein>
    <recommendedName>
        <fullName evidence="5">DUF4381 domain-containing protein</fullName>
    </recommendedName>
</protein>
<keyword evidence="4" id="KW-1185">Reference proteome</keyword>